<feature type="domain" description="Flavodoxin-like" evidence="1">
    <location>
        <begin position="4"/>
        <end position="151"/>
    </location>
</feature>
<dbReference type="InterPro" id="IPR008254">
    <property type="entry name" value="Flavodoxin/NO_synth"/>
</dbReference>
<dbReference type="InterPro" id="IPR026816">
    <property type="entry name" value="Flavodoxin_dom"/>
</dbReference>
<reference evidence="2" key="1">
    <citation type="submission" date="2022-09" db="EMBL/GenBank/DDBJ databases">
        <title>Culturomic study of gut microbiota in children with autism spectrum disorder.</title>
        <authorList>
            <person name="Efimov B.A."/>
            <person name="Chaplin A.V."/>
            <person name="Sokolova S.R."/>
            <person name="Pikina A.P."/>
            <person name="Korzhanova M."/>
            <person name="Belova V."/>
            <person name="Korostin D."/>
        </authorList>
    </citation>
    <scope>NUCLEOTIDE SEQUENCE</scope>
    <source>
        <strain evidence="2">ASD5510</strain>
    </source>
</reference>
<dbReference type="GO" id="GO:0070819">
    <property type="term" value="F:menaquinone-dependent protoporphyrinogen oxidase activity"/>
    <property type="evidence" value="ECO:0007669"/>
    <property type="project" value="TreeGrafter"/>
</dbReference>
<accession>A0A9J6QS64</accession>
<dbReference type="Pfam" id="PF12724">
    <property type="entry name" value="Flavodoxin_5"/>
    <property type="match status" value="1"/>
</dbReference>
<name>A0A9J6QS64_9FIRM</name>
<sequence>MKQTVVLYKSKYGAAKKYAGWIQEALSCDAYQVGEFQWEAITKYDLVILAGGIYAGGISIVKDLKKHLTALADKELILFAAGASPFDQKMLEELKLRNTETLHREIPIFYGRGAFDEEKMTVIDRMLCRMLKKSLSKKEPKDFEPWMKELFEWDGKGCDWTDPKYLEELLAYTKAFESAGKDNR</sequence>
<dbReference type="Proteomes" id="UP001065549">
    <property type="component" value="Unassembled WGS sequence"/>
</dbReference>
<gene>
    <name evidence="2" type="ORF">OBO34_11490</name>
</gene>
<dbReference type="InterPro" id="IPR052200">
    <property type="entry name" value="Protoporphyrinogen_IX_DH"/>
</dbReference>
<dbReference type="PANTHER" id="PTHR38030:SF2">
    <property type="entry name" value="PROTOPORPHYRINOGEN IX DEHYDROGENASE [QUINONE]"/>
    <property type="match status" value="1"/>
</dbReference>
<dbReference type="PROSITE" id="PS50902">
    <property type="entry name" value="FLAVODOXIN_LIKE"/>
    <property type="match status" value="1"/>
</dbReference>
<dbReference type="EMBL" id="JAOSHN010000004">
    <property type="protein sequence ID" value="MCU7378978.1"/>
    <property type="molecule type" value="Genomic_DNA"/>
</dbReference>
<proteinExistence type="predicted"/>
<dbReference type="Gene3D" id="3.40.50.360">
    <property type="match status" value="1"/>
</dbReference>
<dbReference type="GO" id="GO:0016651">
    <property type="term" value="F:oxidoreductase activity, acting on NAD(P)H"/>
    <property type="evidence" value="ECO:0007669"/>
    <property type="project" value="UniProtKB-ARBA"/>
</dbReference>
<dbReference type="PANTHER" id="PTHR38030">
    <property type="entry name" value="PROTOPORPHYRINOGEN IX DEHYDROGENASE [MENAQUINONE]"/>
    <property type="match status" value="1"/>
</dbReference>
<dbReference type="SUPFAM" id="SSF52218">
    <property type="entry name" value="Flavoproteins"/>
    <property type="match status" value="1"/>
</dbReference>
<comment type="caution">
    <text evidence="2">The sequence shown here is derived from an EMBL/GenBank/DDBJ whole genome shotgun (WGS) entry which is preliminary data.</text>
</comment>
<dbReference type="GO" id="GO:0010181">
    <property type="term" value="F:FMN binding"/>
    <property type="evidence" value="ECO:0007669"/>
    <property type="project" value="InterPro"/>
</dbReference>
<dbReference type="RefSeq" id="WP_148397662.1">
    <property type="nucleotide sequence ID" value="NZ_JAJAGH010000001.1"/>
</dbReference>
<evidence type="ECO:0000259" key="1">
    <source>
        <dbReference type="PROSITE" id="PS50902"/>
    </source>
</evidence>
<keyword evidence="3" id="KW-1185">Reference proteome</keyword>
<organism evidence="2 3">
    <name type="scientific">Hominibacterium faecale</name>
    <dbReference type="NCBI Taxonomy" id="2839743"/>
    <lineage>
        <taxon>Bacteria</taxon>
        <taxon>Bacillati</taxon>
        <taxon>Bacillota</taxon>
        <taxon>Clostridia</taxon>
        <taxon>Peptostreptococcales</taxon>
        <taxon>Anaerovoracaceae</taxon>
        <taxon>Hominibacterium</taxon>
    </lineage>
</organism>
<dbReference type="AlphaFoldDB" id="A0A9J6QS64"/>
<dbReference type="InterPro" id="IPR029039">
    <property type="entry name" value="Flavoprotein-like_sf"/>
</dbReference>
<evidence type="ECO:0000313" key="3">
    <source>
        <dbReference type="Proteomes" id="UP001065549"/>
    </source>
</evidence>
<evidence type="ECO:0000313" key="2">
    <source>
        <dbReference type="EMBL" id="MCU7378978.1"/>
    </source>
</evidence>
<dbReference type="GO" id="GO:0006783">
    <property type="term" value="P:heme biosynthetic process"/>
    <property type="evidence" value="ECO:0007669"/>
    <property type="project" value="TreeGrafter"/>
</dbReference>
<protein>
    <submittedName>
        <fullName evidence="2">Flavodoxin domain-containing protein</fullName>
    </submittedName>
</protein>